<gene>
    <name evidence="2" type="primary">20204348</name>
    <name evidence="1" type="ORF">HELRODRAFT_173020</name>
</gene>
<evidence type="ECO:0000313" key="3">
    <source>
        <dbReference type="Proteomes" id="UP000015101"/>
    </source>
</evidence>
<protein>
    <submittedName>
        <fullName evidence="1 2">Uncharacterized protein</fullName>
    </submittedName>
</protein>
<dbReference type="InParanoid" id="T1F699"/>
<name>T1F699_HELRO</name>
<dbReference type="GeneID" id="20204348"/>
<dbReference type="EMBL" id="KB096551">
    <property type="protein sequence ID" value="ESO03976.1"/>
    <property type="molecule type" value="Genomic_DNA"/>
</dbReference>
<dbReference type="EnsemblMetazoa" id="HelroT173020">
    <property type="protein sequence ID" value="HelroP173020"/>
    <property type="gene ID" value="HelroG173020"/>
</dbReference>
<evidence type="ECO:0000313" key="1">
    <source>
        <dbReference type="EMBL" id="ESO03976.1"/>
    </source>
</evidence>
<evidence type="ECO:0000313" key="2">
    <source>
        <dbReference type="EnsemblMetazoa" id="HelroP173020"/>
    </source>
</evidence>
<keyword evidence="3" id="KW-1185">Reference proteome</keyword>
<reference evidence="3" key="1">
    <citation type="submission" date="2012-12" db="EMBL/GenBank/DDBJ databases">
        <authorList>
            <person name="Hellsten U."/>
            <person name="Grimwood J."/>
            <person name="Chapman J.A."/>
            <person name="Shapiro H."/>
            <person name="Aerts A."/>
            <person name="Otillar R.P."/>
            <person name="Terry A.Y."/>
            <person name="Boore J.L."/>
            <person name="Simakov O."/>
            <person name="Marletaz F."/>
            <person name="Cho S.-J."/>
            <person name="Edsinger-Gonzales E."/>
            <person name="Havlak P."/>
            <person name="Kuo D.-H."/>
            <person name="Larsson T."/>
            <person name="Lv J."/>
            <person name="Arendt D."/>
            <person name="Savage R."/>
            <person name="Osoegawa K."/>
            <person name="de Jong P."/>
            <person name="Lindberg D.R."/>
            <person name="Seaver E.C."/>
            <person name="Weisblat D.A."/>
            <person name="Putnam N.H."/>
            <person name="Grigoriev I.V."/>
            <person name="Rokhsar D.S."/>
        </authorList>
    </citation>
    <scope>NUCLEOTIDE SEQUENCE</scope>
</reference>
<dbReference type="RefSeq" id="XP_009017912.1">
    <property type="nucleotide sequence ID" value="XM_009019664.1"/>
</dbReference>
<reference evidence="2" key="3">
    <citation type="submission" date="2015-06" db="UniProtKB">
        <authorList>
            <consortium name="EnsemblMetazoa"/>
        </authorList>
    </citation>
    <scope>IDENTIFICATION</scope>
</reference>
<reference evidence="1 3" key="2">
    <citation type="journal article" date="2013" name="Nature">
        <title>Insights into bilaterian evolution from three spiralian genomes.</title>
        <authorList>
            <person name="Simakov O."/>
            <person name="Marletaz F."/>
            <person name="Cho S.J."/>
            <person name="Edsinger-Gonzales E."/>
            <person name="Havlak P."/>
            <person name="Hellsten U."/>
            <person name="Kuo D.H."/>
            <person name="Larsson T."/>
            <person name="Lv J."/>
            <person name="Arendt D."/>
            <person name="Savage R."/>
            <person name="Osoegawa K."/>
            <person name="de Jong P."/>
            <person name="Grimwood J."/>
            <person name="Chapman J.A."/>
            <person name="Shapiro H."/>
            <person name="Aerts A."/>
            <person name="Otillar R.P."/>
            <person name="Terry A.Y."/>
            <person name="Boore J.L."/>
            <person name="Grigoriev I.V."/>
            <person name="Lindberg D.R."/>
            <person name="Seaver E.C."/>
            <person name="Weisblat D.A."/>
            <person name="Putnam N.H."/>
            <person name="Rokhsar D.S."/>
        </authorList>
    </citation>
    <scope>NUCLEOTIDE SEQUENCE</scope>
</reference>
<dbReference type="HOGENOM" id="CLU_1951104_0_0_1"/>
<dbReference type="EMBL" id="AMQM01004426">
    <property type="status" value="NOT_ANNOTATED_CDS"/>
    <property type="molecule type" value="Genomic_DNA"/>
</dbReference>
<dbReference type="AlphaFoldDB" id="T1F699"/>
<dbReference type="CTD" id="20204348"/>
<organism evidence="2 3">
    <name type="scientific">Helobdella robusta</name>
    <name type="common">Californian leech</name>
    <dbReference type="NCBI Taxonomy" id="6412"/>
    <lineage>
        <taxon>Eukaryota</taxon>
        <taxon>Metazoa</taxon>
        <taxon>Spiralia</taxon>
        <taxon>Lophotrochozoa</taxon>
        <taxon>Annelida</taxon>
        <taxon>Clitellata</taxon>
        <taxon>Hirudinea</taxon>
        <taxon>Rhynchobdellida</taxon>
        <taxon>Glossiphoniidae</taxon>
        <taxon>Helobdella</taxon>
    </lineage>
</organism>
<accession>T1F699</accession>
<dbReference type="Proteomes" id="UP000015101">
    <property type="component" value="Unassembled WGS sequence"/>
</dbReference>
<sequence length="129" mass="14876">MCVDKSEASMNFEALSALMECCQKKVSLRLKSCVPFETLNCWRKSALDQPLAEDTDRSKFFNTSTNLKLYFAKMNCAMCVFLLSCIQTMNCNFFEVENVSIFQPETDRLQKIYFGYSMSVQPFTSFGNR</sequence>
<dbReference type="KEGG" id="hro:HELRODRAFT_173020"/>
<proteinExistence type="predicted"/>